<feature type="domain" description="PNPLA" evidence="3">
    <location>
        <begin position="5"/>
        <end position="207"/>
    </location>
</feature>
<dbReference type="SUPFAM" id="SSF52151">
    <property type="entry name" value="FabD/lysophospholipase-like"/>
    <property type="match status" value="1"/>
</dbReference>
<sequence>MIVNGVFEGGGVKAIALVGAVRAAEEQNVRFHQVAGTSSGAIVSSFLAAGYTANELKSIIMETPFTDFLAKSWLHEMRFVGPAIRLFVKKGLYSGQRLEQWVAEKLAAKGIRTFADLPRGKLRIIASDISQGKLLVLPDDIASYGIDPQRFPVARAVRMSTSIPYFFDPVVIRKAPKVRRKGESFSDQFIYIVDGGLLSNFPLWIYDQENSHIPEDEQLPTLGFHLVGKQSNAPRSIYGPLSMLQALFATMMEAHDERYIEEKYRFRTIKIPTLGVRVTDFDIKPEKSLELYESGYASAKAYFQKWSHQHYVSCFNQFIRNGGGGGNLLA</sequence>
<accession>A0A2V5KAG3</accession>
<evidence type="ECO:0000256" key="2">
    <source>
        <dbReference type="PROSITE-ProRule" id="PRU01161"/>
    </source>
</evidence>
<dbReference type="CDD" id="cd07207">
    <property type="entry name" value="Pat_ExoU_VipD_like"/>
    <property type="match status" value="1"/>
</dbReference>
<dbReference type="GO" id="GO:0016787">
    <property type="term" value="F:hydrolase activity"/>
    <property type="evidence" value="ECO:0007669"/>
    <property type="project" value="UniProtKB-UniRule"/>
</dbReference>
<dbReference type="Proteomes" id="UP000247476">
    <property type="component" value="Unassembled WGS sequence"/>
</dbReference>
<feature type="active site" description="Nucleophile" evidence="2">
    <location>
        <position position="38"/>
    </location>
</feature>
<organism evidence="4 5">
    <name type="scientific">Paenibacillus flagellatus</name>
    <dbReference type="NCBI Taxonomy" id="2211139"/>
    <lineage>
        <taxon>Bacteria</taxon>
        <taxon>Bacillati</taxon>
        <taxon>Bacillota</taxon>
        <taxon>Bacilli</taxon>
        <taxon>Bacillales</taxon>
        <taxon>Paenibacillaceae</taxon>
        <taxon>Paenibacillus</taxon>
    </lineage>
</organism>
<dbReference type="GO" id="GO:0016042">
    <property type="term" value="P:lipid catabolic process"/>
    <property type="evidence" value="ECO:0007669"/>
    <property type="project" value="UniProtKB-UniRule"/>
</dbReference>
<reference evidence="4 5" key="1">
    <citation type="submission" date="2018-05" db="EMBL/GenBank/DDBJ databases">
        <title>Paenibacillus flagellatus sp. nov., isolated from selenium mineral soil.</title>
        <authorList>
            <person name="Dai X."/>
        </authorList>
    </citation>
    <scope>NUCLEOTIDE SEQUENCE [LARGE SCALE GENOMIC DNA]</scope>
    <source>
        <strain evidence="4 5">DXL2</strain>
    </source>
</reference>
<dbReference type="PANTHER" id="PTHR46394">
    <property type="entry name" value="ANNEXIN"/>
    <property type="match status" value="1"/>
</dbReference>
<dbReference type="RefSeq" id="WP_110840069.1">
    <property type="nucleotide sequence ID" value="NZ_QJVJ01000004.1"/>
</dbReference>
<comment type="caution">
    <text evidence="4">The sequence shown here is derived from an EMBL/GenBank/DDBJ whole genome shotgun (WGS) entry which is preliminary data.</text>
</comment>
<dbReference type="InterPro" id="IPR016035">
    <property type="entry name" value="Acyl_Trfase/lysoPLipase"/>
</dbReference>
<keyword evidence="2" id="KW-0442">Lipid degradation</keyword>
<dbReference type="EMBL" id="QJVJ01000004">
    <property type="protein sequence ID" value="PYI55074.1"/>
    <property type="molecule type" value="Genomic_DNA"/>
</dbReference>
<evidence type="ECO:0000313" key="5">
    <source>
        <dbReference type="Proteomes" id="UP000247476"/>
    </source>
</evidence>
<keyword evidence="2" id="KW-0378">Hydrolase</keyword>
<dbReference type="InterPro" id="IPR052580">
    <property type="entry name" value="Lipid_Hydrolase"/>
</dbReference>
<evidence type="ECO:0000313" key="4">
    <source>
        <dbReference type="EMBL" id="PYI55074.1"/>
    </source>
</evidence>
<dbReference type="AlphaFoldDB" id="A0A2V5KAG3"/>
<dbReference type="OrthoDB" id="9770965at2"/>
<dbReference type="Gene3D" id="3.40.1090.10">
    <property type="entry name" value="Cytosolic phospholipase A2 catalytic domain"/>
    <property type="match status" value="2"/>
</dbReference>
<feature type="short sequence motif" description="DGA/G" evidence="2">
    <location>
        <begin position="194"/>
        <end position="196"/>
    </location>
</feature>
<comment type="caution">
    <text evidence="2">Lacks conserved residue(s) required for the propagation of feature annotation.</text>
</comment>
<gene>
    <name evidence="4" type="ORF">DLM86_11095</name>
</gene>
<dbReference type="Pfam" id="PF01734">
    <property type="entry name" value="Patatin"/>
    <property type="match status" value="1"/>
</dbReference>
<feature type="short sequence motif" description="GXSXG" evidence="2">
    <location>
        <begin position="36"/>
        <end position="40"/>
    </location>
</feature>
<dbReference type="PROSITE" id="PS51635">
    <property type="entry name" value="PNPLA"/>
    <property type="match status" value="1"/>
</dbReference>
<dbReference type="InterPro" id="IPR002641">
    <property type="entry name" value="PNPLA_dom"/>
</dbReference>
<keyword evidence="1 2" id="KW-0443">Lipid metabolism</keyword>
<feature type="active site" description="Proton acceptor" evidence="2">
    <location>
        <position position="194"/>
    </location>
</feature>
<evidence type="ECO:0000259" key="3">
    <source>
        <dbReference type="PROSITE" id="PS51635"/>
    </source>
</evidence>
<proteinExistence type="predicted"/>
<protein>
    <submittedName>
        <fullName evidence="4">Patatin</fullName>
    </submittedName>
</protein>
<keyword evidence="5" id="KW-1185">Reference proteome</keyword>
<name>A0A2V5KAG3_9BACL</name>
<dbReference type="PANTHER" id="PTHR46394:SF1">
    <property type="entry name" value="PNPLA DOMAIN-CONTAINING PROTEIN"/>
    <property type="match status" value="1"/>
</dbReference>
<evidence type="ECO:0000256" key="1">
    <source>
        <dbReference type="ARBA" id="ARBA00023098"/>
    </source>
</evidence>